<evidence type="ECO:0000256" key="1">
    <source>
        <dbReference type="SAM" id="MobiDB-lite"/>
    </source>
</evidence>
<reference evidence="2" key="1">
    <citation type="submission" date="2021-03" db="EMBL/GenBank/DDBJ databases">
        <title>Draft genome sequence of rust myrtle Austropuccinia psidii MF-1, a brazilian biotype.</title>
        <authorList>
            <person name="Quecine M.C."/>
            <person name="Pachon D.M.R."/>
            <person name="Bonatelli M.L."/>
            <person name="Correr F.H."/>
            <person name="Franceschini L.M."/>
            <person name="Leite T.F."/>
            <person name="Margarido G.R.A."/>
            <person name="Almeida C.A."/>
            <person name="Ferrarezi J.A."/>
            <person name="Labate C.A."/>
        </authorList>
    </citation>
    <scope>NUCLEOTIDE SEQUENCE</scope>
    <source>
        <strain evidence="2">MF-1</strain>
    </source>
</reference>
<protein>
    <submittedName>
        <fullName evidence="2">Uncharacterized protein</fullName>
    </submittedName>
</protein>
<sequence length="535" mass="62317">MSVLKRLQQVSGYSLKRECSSGEISFQRLRKLLSKWNRSTDVPGLTRLSQNEGRLGKIEREARVLQSSIKILLQEKSSLKTYSKRVKFSTFEESYDHLHKVLNGIFLQMQARAKEISIKEDARLKIPASMEMTRLPQQRNAEVAPAVSSSAGTDDDKNKKLLADLVEVLYAFIKPKAMAQGPLERKEVRGKLALEMCIFQAMGSMYSSQLVTKDVLRSVIFSSPTSAKFNLQLIADHLQHLYSNGYLDIWSAPHTLIPQFELITTEWKTAHLHNLLKTLEDDEKAHLVYHVLVELLYHRLWPSQFNYHVKQVYHIFDTVRHHHLFEPPLGLKATEEPSLAEDSRKELVSMVIKNMIEFYETQDLSEDPPEFSRNYYQTLFLLNHYVLHFARTYTTSPESMLVLAELKKDKLLDDKFELVQTGLKLHQYVNMYLDRESLSELPEDQKRVMTMQASKNSLEELGEPIKQFSTHYNLIKAKLSNHLITKRWIERNLVTAHYNQLAEIKIFSIFRLYHKNLWLSRYQRDAQIAVTKEFG</sequence>
<feature type="region of interest" description="Disordered" evidence="1">
    <location>
        <begin position="135"/>
        <end position="155"/>
    </location>
</feature>
<proteinExistence type="predicted"/>
<accession>A0A9Q3BMV6</accession>
<name>A0A9Q3BMV6_9BASI</name>
<comment type="caution">
    <text evidence="2">The sequence shown here is derived from an EMBL/GenBank/DDBJ whole genome shotgun (WGS) entry which is preliminary data.</text>
</comment>
<gene>
    <name evidence="2" type="ORF">O181_008631</name>
</gene>
<dbReference type="AlphaFoldDB" id="A0A9Q3BMV6"/>
<organism evidence="2 3">
    <name type="scientific">Austropuccinia psidii MF-1</name>
    <dbReference type="NCBI Taxonomy" id="1389203"/>
    <lineage>
        <taxon>Eukaryota</taxon>
        <taxon>Fungi</taxon>
        <taxon>Dikarya</taxon>
        <taxon>Basidiomycota</taxon>
        <taxon>Pucciniomycotina</taxon>
        <taxon>Pucciniomycetes</taxon>
        <taxon>Pucciniales</taxon>
        <taxon>Sphaerophragmiaceae</taxon>
        <taxon>Austropuccinia</taxon>
    </lineage>
</organism>
<dbReference type="EMBL" id="AVOT02002018">
    <property type="protein sequence ID" value="MBW0468916.1"/>
    <property type="molecule type" value="Genomic_DNA"/>
</dbReference>
<dbReference type="Proteomes" id="UP000765509">
    <property type="component" value="Unassembled WGS sequence"/>
</dbReference>
<evidence type="ECO:0000313" key="2">
    <source>
        <dbReference type="EMBL" id="MBW0468916.1"/>
    </source>
</evidence>
<keyword evidence="3" id="KW-1185">Reference proteome</keyword>
<evidence type="ECO:0000313" key="3">
    <source>
        <dbReference type="Proteomes" id="UP000765509"/>
    </source>
</evidence>